<dbReference type="EMBL" id="UINC01001685">
    <property type="protein sequence ID" value="SUZ86507.1"/>
    <property type="molecule type" value="Genomic_DNA"/>
</dbReference>
<organism evidence="3">
    <name type="scientific">marine metagenome</name>
    <dbReference type="NCBI Taxonomy" id="408172"/>
    <lineage>
        <taxon>unclassified sequences</taxon>
        <taxon>metagenomes</taxon>
        <taxon>ecological metagenomes</taxon>
    </lineage>
</organism>
<name>A0A381R9H6_9ZZZZ</name>
<evidence type="ECO:0000313" key="3">
    <source>
        <dbReference type="EMBL" id="SUZ86507.1"/>
    </source>
</evidence>
<keyword evidence="2" id="KW-1133">Transmembrane helix</keyword>
<evidence type="ECO:0000256" key="1">
    <source>
        <dbReference type="SAM" id="Coils"/>
    </source>
</evidence>
<keyword evidence="1" id="KW-0175">Coiled coil</keyword>
<feature type="coiled-coil region" evidence="1">
    <location>
        <begin position="47"/>
        <end position="74"/>
    </location>
</feature>
<keyword evidence="2" id="KW-0472">Membrane</keyword>
<sequence length="146" mass="17835">MKNKLQYIIIFILIISNIFLAYKVVNKKKHPKDNEFKREISYLKNHLGFDKNQLLEAKKEYKRYNKEKRSKERRFRRLDLTVMNDLSENIDTNNINKDKYYEVAVALNKAKMEHWINIRKISNKEQVKKLDSIWLNMKKRIESRSQ</sequence>
<gene>
    <name evidence="3" type="ORF">METZ01_LOCUS39361</name>
</gene>
<accession>A0A381R9H6</accession>
<reference evidence="3" key="1">
    <citation type="submission" date="2018-05" db="EMBL/GenBank/DDBJ databases">
        <authorList>
            <person name="Lanie J.A."/>
            <person name="Ng W.-L."/>
            <person name="Kazmierczak K.M."/>
            <person name="Andrzejewski T.M."/>
            <person name="Davidsen T.M."/>
            <person name="Wayne K.J."/>
            <person name="Tettelin H."/>
            <person name="Glass J.I."/>
            <person name="Rusch D."/>
            <person name="Podicherti R."/>
            <person name="Tsui H.-C.T."/>
            <person name="Winkler M.E."/>
        </authorList>
    </citation>
    <scope>NUCLEOTIDE SEQUENCE</scope>
</reference>
<keyword evidence="2" id="KW-0812">Transmembrane</keyword>
<protein>
    <submittedName>
        <fullName evidence="3">Uncharacterized protein</fullName>
    </submittedName>
</protein>
<dbReference type="AlphaFoldDB" id="A0A381R9H6"/>
<evidence type="ECO:0000256" key="2">
    <source>
        <dbReference type="SAM" id="Phobius"/>
    </source>
</evidence>
<feature type="transmembrane region" description="Helical" evidence="2">
    <location>
        <begin position="6"/>
        <end position="25"/>
    </location>
</feature>
<proteinExistence type="predicted"/>